<evidence type="ECO:0000256" key="2">
    <source>
        <dbReference type="ARBA" id="ARBA00022801"/>
    </source>
</evidence>
<dbReference type="EMBL" id="CP051428">
    <property type="protein sequence ID" value="QJC51085.1"/>
    <property type="molecule type" value="Genomic_DNA"/>
</dbReference>
<protein>
    <submittedName>
        <fullName evidence="6">Metallophosphoesterase</fullName>
    </submittedName>
</protein>
<accession>A0A6H2GUL7</accession>
<dbReference type="InterPro" id="IPR050884">
    <property type="entry name" value="CNP_phosphodiesterase-III"/>
</dbReference>
<evidence type="ECO:0000256" key="3">
    <source>
        <dbReference type="ARBA" id="ARBA00023004"/>
    </source>
</evidence>
<dbReference type="PANTHER" id="PTHR42988">
    <property type="entry name" value="PHOSPHOHYDROLASE"/>
    <property type="match status" value="1"/>
</dbReference>
<dbReference type="SUPFAM" id="SSF56300">
    <property type="entry name" value="Metallo-dependent phosphatases"/>
    <property type="match status" value="1"/>
</dbReference>
<evidence type="ECO:0000256" key="1">
    <source>
        <dbReference type="ARBA" id="ARBA00022723"/>
    </source>
</evidence>
<evidence type="ECO:0000313" key="7">
    <source>
        <dbReference type="Proteomes" id="UP000502136"/>
    </source>
</evidence>
<keyword evidence="3" id="KW-0408">Iron</keyword>
<keyword evidence="2" id="KW-0378">Hydrolase</keyword>
<dbReference type="PANTHER" id="PTHR42988:SF2">
    <property type="entry name" value="CYCLIC NUCLEOTIDE PHOSPHODIESTERASE CBUA0032-RELATED"/>
    <property type="match status" value="1"/>
</dbReference>
<evidence type="ECO:0000259" key="5">
    <source>
        <dbReference type="Pfam" id="PF00149"/>
    </source>
</evidence>
<evidence type="ECO:0000256" key="4">
    <source>
        <dbReference type="ARBA" id="ARBA00025742"/>
    </source>
</evidence>
<reference evidence="6 7" key="1">
    <citation type="submission" date="2020-04" db="EMBL/GenBank/DDBJ databases">
        <title>Novel Paenibacillus strain UniB2 isolated from commercial digestive syrup.</title>
        <authorList>
            <person name="Thorat V."/>
            <person name="Kirdat K."/>
            <person name="Tiwarekar B."/>
            <person name="Yadav A."/>
        </authorList>
    </citation>
    <scope>NUCLEOTIDE SEQUENCE [LARGE SCALE GENOMIC DNA]</scope>
    <source>
        <strain evidence="6 7">UniB2</strain>
    </source>
</reference>
<feature type="domain" description="Calcineurin-like phosphoesterase" evidence="5">
    <location>
        <begin position="1"/>
        <end position="199"/>
    </location>
</feature>
<organism evidence="6 7">
    <name type="scientific">Paenibacillus albicereus</name>
    <dbReference type="NCBI Taxonomy" id="2726185"/>
    <lineage>
        <taxon>Bacteria</taxon>
        <taxon>Bacillati</taxon>
        <taxon>Bacillota</taxon>
        <taxon>Bacilli</taxon>
        <taxon>Bacillales</taxon>
        <taxon>Paenibacillaceae</taxon>
        <taxon>Paenibacillus</taxon>
    </lineage>
</organism>
<dbReference type="InterPro" id="IPR029052">
    <property type="entry name" value="Metallo-depent_PP-like"/>
</dbReference>
<gene>
    <name evidence="6" type="ORF">HGI30_05590</name>
</gene>
<dbReference type="Pfam" id="PF00149">
    <property type="entry name" value="Metallophos"/>
    <property type="match status" value="1"/>
</dbReference>
<dbReference type="GO" id="GO:0016787">
    <property type="term" value="F:hydrolase activity"/>
    <property type="evidence" value="ECO:0007669"/>
    <property type="project" value="UniProtKB-KW"/>
</dbReference>
<dbReference type="GO" id="GO:0046872">
    <property type="term" value="F:metal ion binding"/>
    <property type="evidence" value="ECO:0007669"/>
    <property type="project" value="UniProtKB-KW"/>
</dbReference>
<dbReference type="KEGG" id="palr:HGI30_05590"/>
<dbReference type="Gene3D" id="3.60.21.10">
    <property type="match status" value="1"/>
</dbReference>
<name>A0A6H2GUL7_9BACL</name>
<keyword evidence="1" id="KW-0479">Metal-binding</keyword>
<dbReference type="Proteomes" id="UP000502136">
    <property type="component" value="Chromosome"/>
</dbReference>
<evidence type="ECO:0000313" key="6">
    <source>
        <dbReference type="EMBL" id="QJC51085.1"/>
    </source>
</evidence>
<dbReference type="InterPro" id="IPR004843">
    <property type="entry name" value="Calcineurin-like_PHP"/>
</dbReference>
<proteinExistence type="inferred from homology"/>
<keyword evidence="7" id="KW-1185">Reference proteome</keyword>
<comment type="similarity">
    <text evidence="4">Belongs to the cyclic nucleotide phosphodiesterase class-III family.</text>
</comment>
<dbReference type="AlphaFoldDB" id="A0A6H2GUL7"/>
<sequence length="285" mass="31919">MKLIVMGDLHYHEFDETVAGLQASHEAYYGKLMERFFEQDADLHISLGDLTNFGTERELREIYGLIGRWTGRADRRFVHVLGNHDLYAQPRADVLAQTGQPRYSRVETDLAMLAFLDTARDQDLLDWGGWIDDEQLDWLEETVVASGDKPLLVFGHHPVYATTARSEGDMGSIHRQVDMWRALGRKQGIGLYFNGHTHVDSIASRDNWTFVQLAACLDVPSFRVVEIGPESIEVSAAEALDEEIVSGSAAICAHMHHFRQTPGARGEQGDREIRIALKDGASLTG</sequence>
<dbReference type="RefSeq" id="WP_168906739.1">
    <property type="nucleotide sequence ID" value="NZ_CP051428.1"/>
</dbReference>